<evidence type="ECO:0000313" key="1">
    <source>
        <dbReference type="EMBL" id="JAG99930.1"/>
    </source>
</evidence>
<sequence>MRSFASLLSRKIVFGIVFPNFAAILPRRAFGRISRTVSMYSSPCEAFTSIGALNLLF</sequence>
<dbReference type="AlphaFoldDB" id="A0A0E9P5V3"/>
<protein>
    <submittedName>
        <fullName evidence="1">Uncharacterized protein</fullName>
    </submittedName>
</protein>
<accession>A0A0E9P5V3</accession>
<organism evidence="1">
    <name type="scientific">Anguilla anguilla</name>
    <name type="common">European freshwater eel</name>
    <name type="synonym">Muraena anguilla</name>
    <dbReference type="NCBI Taxonomy" id="7936"/>
    <lineage>
        <taxon>Eukaryota</taxon>
        <taxon>Metazoa</taxon>
        <taxon>Chordata</taxon>
        <taxon>Craniata</taxon>
        <taxon>Vertebrata</taxon>
        <taxon>Euteleostomi</taxon>
        <taxon>Actinopterygii</taxon>
        <taxon>Neopterygii</taxon>
        <taxon>Teleostei</taxon>
        <taxon>Anguilliformes</taxon>
        <taxon>Anguillidae</taxon>
        <taxon>Anguilla</taxon>
    </lineage>
</organism>
<reference evidence="1" key="2">
    <citation type="journal article" date="2015" name="Fish Shellfish Immunol.">
        <title>Early steps in the European eel (Anguilla anguilla)-Vibrio vulnificus interaction in the gills: Role of the RtxA13 toxin.</title>
        <authorList>
            <person name="Callol A."/>
            <person name="Pajuelo D."/>
            <person name="Ebbesson L."/>
            <person name="Teles M."/>
            <person name="MacKenzie S."/>
            <person name="Amaro C."/>
        </authorList>
    </citation>
    <scope>NUCLEOTIDE SEQUENCE</scope>
</reference>
<name>A0A0E9P5V3_ANGAN</name>
<proteinExistence type="predicted"/>
<dbReference type="EMBL" id="GBXM01108646">
    <property type="protein sequence ID" value="JAG99930.1"/>
    <property type="molecule type" value="Transcribed_RNA"/>
</dbReference>
<reference evidence="1" key="1">
    <citation type="submission" date="2014-11" db="EMBL/GenBank/DDBJ databases">
        <authorList>
            <person name="Amaro Gonzalez C."/>
        </authorList>
    </citation>
    <scope>NUCLEOTIDE SEQUENCE</scope>
</reference>